<sequence length="302" mass="35283">MVNYLTQYQYLSLQRTAEFFRDVYQHSISQGTINRLIHSFSESLQEKEEEIRSEILASPIVHCDETGLRNQGKTEWVHTYSTPDLTIQYIHQNRGSVAMDEIGVMPAFTGIAVHDCWKSYFQYDKCQHVLCNVHLLRELRGILEQTKQEWAQEMADFLLKAKNQKETGKLDAQKLVSLHREYETILAKGEESNPIRPKEKNVRGRQKQSLARNLLNRLTTYQNSILAFLLYPAIPFDNNQAERDIRPVKLRQKISGSFRSEYGARNYLRIRSYMSTIKKQGKSIFRCTKEWIETGELDLSPN</sequence>
<organism evidence="1 2">
    <name type="scientific">Bacillus cytotoxicus</name>
    <dbReference type="NCBI Taxonomy" id="580165"/>
    <lineage>
        <taxon>Bacteria</taxon>
        <taxon>Bacillati</taxon>
        <taxon>Bacillota</taxon>
        <taxon>Bacilli</taxon>
        <taxon>Bacillales</taxon>
        <taxon>Bacillaceae</taxon>
        <taxon>Bacillus</taxon>
        <taxon>Bacillus cereus group</taxon>
    </lineage>
</organism>
<dbReference type="EMBL" id="JAMBOP010000015">
    <property type="protein sequence ID" value="MCM3736752.1"/>
    <property type="molecule type" value="Genomic_DNA"/>
</dbReference>
<reference evidence="1" key="1">
    <citation type="submission" date="2022-05" db="EMBL/GenBank/DDBJ databases">
        <title>Comparative Genomics of Spacecraft Associated Microbes.</title>
        <authorList>
            <person name="Tran M.T."/>
            <person name="Wright A."/>
            <person name="Seuylemezian A."/>
            <person name="Eisen J."/>
            <person name="Coil D."/>
        </authorList>
    </citation>
    <scope>NUCLEOTIDE SEQUENCE</scope>
    <source>
        <strain evidence="1">FAIRING 10M-2.2</strain>
    </source>
</reference>
<keyword evidence="2" id="KW-1185">Reference proteome</keyword>
<proteinExistence type="predicted"/>
<evidence type="ECO:0000313" key="2">
    <source>
        <dbReference type="Proteomes" id="UP001202289"/>
    </source>
</evidence>
<protein>
    <submittedName>
        <fullName evidence="1">IS66 family transposase</fullName>
    </submittedName>
</protein>
<accession>A0ACC6A9P9</accession>
<evidence type="ECO:0000313" key="1">
    <source>
        <dbReference type="EMBL" id="MCM3736752.1"/>
    </source>
</evidence>
<comment type="caution">
    <text evidence="1">The sequence shown here is derived from an EMBL/GenBank/DDBJ whole genome shotgun (WGS) entry which is preliminary data.</text>
</comment>
<gene>
    <name evidence="1" type="ORF">M3215_13215</name>
</gene>
<name>A0ACC6A9P9_9BACI</name>
<dbReference type="Proteomes" id="UP001202289">
    <property type="component" value="Unassembled WGS sequence"/>
</dbReference>